<feature type="binding site" evidence="2">
    <location>
        <position position="58"/>
    </location>
    <ligand>
        <name>Mg(2+)</name>
        <dbReference type="ChEBI" id="CHEBI:18420"/>
    </ligand>
</feature>
<dbReference type="NCBIfam" id="NF006961">
    <property type="entry name" value="PRK09438.1"/>
    <property type="match status" value="1"/>
</dbReference>
<dbReference type="InterPro" id="IPR015797">
    <property type="entry name" value="NUDIX_hydrolase-like_dom_sf"/>
</dbReference>
<dbReference type="Gene3D" id="3.90.79.10">
    <property type="entry name" value="Nucleoside Triphosphate Pyrophosphohydrolase"/>
    <property type="match status" value="1"/>
</dbReference>
<evidence type="ECO:0000259" key="4">
    <source>
        <dbReference type="PROSITE" id="PS51462"/>
    </source>
</evidence>
<evidence type="ECO:0000256" key="1">
    <source>
        <dbReference type="PIRSR" id="PIRSR603564-1"/>
    </source>
</evidence>
<feature type="binding site" evidence="2">
    <location>
        <position position="116"/>
    </location>
    <ligand>
        <name>Mg(2+)</name>
        <dbReference type="ChEBI" id="CHEBI:18420"/>
    </ligand>
</feature>
<accession>A0AAE3SZM9</accession>
<keyword evidence="5" id="KW-0378">Hydrolase</keyword>
<dbReference type="EC" id="3.6.1.67" evidence="5"/>
<dbReference type="AlphaFoldDB" id="A0AAE3SZM9"/>
<keyword evidence="6" id="KW-1185">Reference proteome</keyword>
<feature type="domain" description="Nudix hydrolase" evidence="4">
    <location>
        <begin position="2"/>
        <end position="145"/>
    </location>
</feature>
<dbReference type="CDD" id="cd04664">
    <property type="entry name" value="NUDIX_DHNTPase_like"/>
    <property type="match status" value="1"/>
</dbReference>
<dbReference type="SUPFAM" id="SSF55811">
    <property type="entry name" value="Nudix"/>
    <property type="match status" value="1"/>
</dbReference>
<evidence type="ECO:0000313" key="5">
    <source>
        <dbReference type="EMBL" id="MDA7416690.1"/>
    </source>
</evidence>
<keyword evidence="2" id="KW-0460">Magnesium</keyword>
<dbReference type="Pfam" id="PF00293">
    <property type="entry name" value="NUDIX"/>
    <property type="match status" value="1"/>
</dbReference>
<sequence length="149" mass="17096">MPHKIPESVLVVIHTPALEVLLIRRADTEAEFWQSVTGSKDSPDEPFAETARREVEEETGWRCGVEGRLTDWGLENVYEIYPRWRARYAPGVTHNTEHLFSLCLPAALTPRLAPREHTHWRWLPWREAAAACFSPSNAEAILLLPQFAR</sequence>
<comment type="caution">
    <text evidence="5">The sequence shown here is derived from an EMBL/GenBank/DDBJ whole genome shotgun (WGS) entry which is preliminary data.</text>
</comment>
<dbReference type="Proteomes" id="UP001212602">
    <property type="component" value="Unassembled WGS sequence"/>
</dbReference>
<feature type="binding site" evidence="1">
    <location>
        <position position="4"/>
    </location>
    <ligand>
        <name>substrate</name>
    </ligand>
</feature>
<evidence type="ECO:0000256" key="2">
    <source>
        <dbReference type="PIRSR" id="PIRSR603564-2"/>
    </source>
</evidence>
<dbReference type="InterPro" id="IPR003564">
    <property type="entry name" value="DHNTPase"/>
</dbReference>
<dbReference type="InterPro" id="IPR000086">
    <property type="entry name" value="NUDIX_hydrolase_dom"/>
</dbReference>
<feature type="binding site" evidence="1">
    <location>
        <position position="25"/>
    </location>
    <ligand>
        <name>substrate</name>
    </ligand>
</feature>
<feature type="binding site" evidence="1">
    <location>
        <position position="134"/>
    </location>
    <ligand>
        <name>substrate</name>
    </ligand>
</feature>
<dbReference type="GO" id="GO:0019177">
    <property type="term" value="F:dihydroneopterin triphosphate pyrophosphohydrolase activity"/>
    <property type="evidence" value="ECO:0007669"/>
    <property type="project" value="UniProtKB-EC"/>
</dbReference>
<organism evidence="5 6">
    <name type="scientific">Xenophilus arseniciresistens</name>
    <dbReference type="NCBI Taxonomy" id="1283306"/>
    <lineage>
        <taxon>Bacteria</taxon>
        <taxon>Pseudomonadati</taxon>
        <taxon>Pseudomonadota</taxon>
        <taxon>Betaproteobacteria</taxon>
        <taxon>Burkholderiales</taxon>
        <taxon>Comamonadaceae</taxon>
        <taxon>Xenophilus</taxon>
    </lineage>
</organism>
<dbReference type="PANTHER" id="PTHR43736:SF1">
    <property type="entry name" value="DIHYDRONEOPTERIN TRIPHOSPHATE DIPHOSPHATASE"/>
    <property type="match status" value="1"/>
</dbReference>
<comment type="cofactor">
    <cofactor evidence="2">
        <name>Mg(2+)</name>
        <dbReference type="ChEBI" id="CHEBI:18420"/>
    </cofactor>
    <text evidence="2">Binds 1 Mg(2+) ion per subunit.</text>
</comment>
<dbReference type="GO" id="GO:0008828">
    <property type="term" value="F:dATP diphosphatase activity"/>
    <property type="evidence" value="ECO:0007669"/>
    <property type="project" value="InterPro"/>
</dbReference>
<evidence type="ECO:0000313" key="6">
    <source>
        <dbReference type="Proteomes" id="UP001212602"/>
    </source>
</evidence>
<dbReference type="PANTHER" id="PTHR43736">
    <property type="entry name" value="ADP-RIBOSE PYROPHOSPHATASE"/>
    <property type="match status" value="1"/>
</dbReference>
<feature type="binding site" evidence="2">
    <location>
        <position position="54"/>
    </location>
    <ligand>
        <name>Mg(2+)</name>
        <dbReference type="ChEBI" id="CHEBI:18420"/>
    </ligand>
</feature>
<dbReference type="EMBL" id="JAQIPB010000003">
    <property type="protein sequence ID" value="MDA7416690.1"/>
    <property type="molecule type" value="Genomic_DNA"/>
</dbReference>
<proteinExistence type="predicted"/>
<reference evidence="5" key="1">
    <citation type="submission" date="2023-01" db="EMBL/GenBank/DDBJ databases">
        <title>Xenophilus mangrovi sp. nov., isolated from soil of Mangrove nature reserve.</title>
        <authorList>
            <person name="Xu S."/>
            <person name="Liu Z."/>
            <person name="Xu Y."/>
        </authorList>
    </citation>
    <scope>NUCLEOTIDE SEQUENCE</scope>
    <source>
        <strain evidence="5">YW8</strain>
    </source>
</reference>
<feature type="region of interest" description="Disordered" evidence="3">
    <location>
        <begin position="34"/>
        <end position="53"/>
    </location>
</feature>
<dbReference type="GO" id="GO:0046872">
    <property type="term" value="F:metal ion binding"/>
    <property type="evidence" value="ECO:0007669"/>
    <property type="project" value="UniProtKB-KW"/>
</dbReference>
<dbReference type="PROSITE" id="PS51462">
    <property type="entry name" value="NUDIX"/>
    <property type="match status" value="1"/>
</dbReference>
<dbReference type="RefSeq" id="WP_271427926.1">
    <property type="nucleotide sequence ID" value="NZ_JAQIPB010000003.1"/>
</dbReference>
<feature type="binding site" evidence="1">
    <location>
        <position position="37"/>
    </location>
    <ligand>
        <name>substrate</name>
    </ligand>
</feature>
<name>A0AAE3SZM9_9BURK</name>
<dbReference type="PRINTS" id="PR01404">
    <property type="entry name" value="NPPPHYDRLASE"/>
</dbReference>
<evidence type="ECO:0000256" key="3">
    <source>
        <dbReference type="SAM" id="MobiDB-lite"/>
    </source>
</evidence>
<dbReference type="GO" id="GO:0046656">
    <property type="term" value="P:folic acid biosynthetic process"/>
    <property type="evidence" value="ECO:0007669"/>
    <property type="project" value="InterPro"/>
</dbReference>
<gene>
    <name evidence="5" type="primary">nudB</name>
    <name evidence="5" type="ORF">PGB34_09970</name>
</gene>
<protein>
    <submittedName>
        <fullName evidence="5">Dihydroneopterin triphosphate diphosphatase</fullName>
        <ecNumber evidence="5">3.6.1.67</ecNumber>
    </submittedName>
</protein>
<keyword evidence="2" id="KW-0479">Metal-binding</keyword>